<evidence type="ECO:0000313" key="2">
    <source>
        <dbReference type="EMBL" id="BBZ36813.1"/>
    </source>
</evidence>
<feature type="transmembrane region" description="Helical" evidence="1">
    <location>
        <begin position="123"/>
        <end position="146"/>
    </location>
</feature>
<dbReference type="PANTHER" id="PTHR40089:SF1">
    <property type="entry name" value="ETHANOLAMINE PERMEASE EUTH-RELATED"/>
    <property type="match status" value="1"/>
</dbReference>
<name>A0A7I7Y6T9_9MYCO</name>
<sequence>MVVGAGAYILRPDSPLAGEFRDGIGVLGQIFIPVAGMMGIIPLLVPAINATIGPVYKWLHSDPAIAVATFLPSDQGSYALGLEVADSHGAWILAFTVGLTAGAVIAFSLPVGLALLDPKHHKYLALGTMCGLLAIPFTSVIMALMLMQSGVLLREEINTAGPGTKPFDLSFGEVLLNLIPLVIIMVAMAMALRFFTGLTVKAFLVFAKVIVVVTTVSMTANVVEYFTGVFTTVFGSFPLAPFIADADDQFRALEVCGYVAVMLAGAFPMVYLIRTGLAKPLQSVGDRLGVSEAGITGFLAGATNILALYRVIPLMPPRDRVLTIAFSVCAAFAIGDYLAFTANFQPNMIVPMIVGKLVGGVIAVGIALWLAVPYLKRFVEEDEAEEAAQAKLEADKV</sequence>
<feature type="transmembrane region" description="Helical" evidence="1">
    <location>
        <begin position="255"/>
        <end position="273"/>
    </location>
</feature>
<dbReference type="PANTHER" id="PTHR40089">
    <property type="entry name" value="ETHANOLAMINE UTILIZATION PROTEIN EUTH"/>
    <property type="match status" value="1"/>
</dbReference>
<feature type="transmembrane region" description="Helical" evidence="1">
    <location>
        <begin position="202"/>
        <end position="219"/>
    </location>
</feature>
<feature type="transmembrane region" description="Helical" evidence="1">
    <location>
        <begin position="30"/>
        <end position="52"/>
    </location>
</feature>
<gene>
    <name evidence="2" type="ORF">MCNF_54180</name>
</gene>
<dbReference type="InterPro" id="IPR007441">
    <property type="entry name" value="EutH"/>
</dbReference>
<dbReference type="PIRSF" id="PIRSF019466">
    <property type="entry name" value="EutH"/>
    <property type="match status" value="1"/>
</dbReference>
<keyword evidence="1" id="KW-0812">Transmembrane</keyword>
<feature type="transmembrane region" description="Helical" evidence="1">
    <location>
        <begin position="293"/>
        <end position="309"/>
    </location>
</feature>
<dbReference type="AlphaFoldDB" id="A0A7I7Y6T9"/>
<dbReference type="EMBL" id="AP022612">
    <property type="protein sequence ID" value="BBZ36813.1"/>
    <property type="molecule type" value="Genomic_DNA"/>
</dbReference>
<feature type="transmembrane region" description="Helical" evidence="1">
    <location>
        <begin position="348"/>
        <end position="372"/>
    </location>
</feature>
<protein>
    <submittedName>
        <fullName evidence="2">Ethanolamine utilization protein EutH</fullName>
    </submittedName>
</protein>
<keyword evidence="1" id="KW-1133">Transmembrane helix</keyword>
<reference evidence="2" key="2">
    <citation type="submission" date="2020-02" db="EMBL/GenBank/DDBJ databases">
        <authorList>
            <person name="Matsumoto Y."/>
            <person name="Motooka D."/>
            <person name="Nakamura S."/>
        </authorList>
    </citation>
    <scope>NUCLEOTIDE SEQUENCE</scope>
    <source>
        <strain evidence="2">JCM 13671</strain>
    </source>
</reference>
<feature type="transmembrane region" description="Helical" evidence="1">
    <location>
        <begin position="90"/>
        <end position="116"/>
    </location>
</feature>
<organism evidence="2 3">
    <name type="scientific">Mycolicibacterium confluentis</name>
    <dbReference type="NCBI Taxonomy" id="28047"/>
    <lineage>
        <taxon>Bacteria</taxon>
        <taxon>Bacillati</taxon>
        <taxon>Actinomycetota</taxon>
        <taxon>Actinomycetes</taxon>
        <taxon>Mycobacteriales</taxon>
        <taxon>Mycobacteriaceae</taxon>
        <taxon>Mycolicibacterium</taxon>
    </lineage>
</organism>
<feature type="transmembrane region" description="Helical" evidence="1">
    <location>
        <begin position="225"/>
        <end position="243"/>
    </location>
</feature>
<proteinExistence type="predicted"/>
<feature type="transmembrane region" description="Helical" evidence="1">
    <location>
        <begin position="174"/>
        <end position="195"/>
    </location>
</feature>
<accession>A0A7I7Y6T9</accession>
<evidence type="ECO:0000256" key="1">
    <source>
        <dbReference type="SAM" id="Phobius"/>
    </source>
</evidence>
<dbReference type="Pfam" id="PF04346">
    <property type="entry name" value="EutH"/>
    <property type="match status" value="1"/>
</dbReference>
<feature type="transmembrane region" description="Helical" evidence="1">
    <location>
        <begin position="321"/>
        <end position="342"/>
    </location>
</feature>
<dbReference type="GO" id="GO:0034228">
    <property type="term" value="F:ethanolamine transmembrane transporter activity"/>
    <property type="evidence" value="ECO:0007669"/>
    <property type="project" value="InterPro"/>
</dbReference>
<reference evidence="2" key="1">
    <citation type="journal article" date="2019" name="Emerg. Microbes Infect.">
        <title>Comprehensive subspecies identification of 175 nontuberculous mycobacteria species based on 7547 genomic profiles.</title>
        <authorList>
            <person name="Matsumoto Y."/>
            <person name="Kinjo T."/>
            <person name="Motooka D."/>
            <person name="Nabeya D."/>
            <person name="Jung N."/>
            <person name="Uechi K."/>
            <person name="Horii T."/>
            <person name="Iida T."/>
            <person name="Fujita J."/>
            <person name="Nakamura S."/>
        </authorList>
    </citation>
    <scope>NUCLEOTIDE SEQUENCE [LARGE SCALE GENOMIC DNA]</scope>
    <source>
        <strain evidence="2">JCM 13671</strain>
    </source>
</reference>
<keyword evidence="3" id="KW-1185">Reference proteome</keyword>
<dbReference type="Proteomes" id="UP000466931">
    <property type="component" value="Chromosome"/>
</dbReference>
<keyword evidence="1" id="KW-0472">Membrane</keyword>
<evidence type="ECO:0000313" key="3">
    <source>
        <dbReference type="Proteomes" id="UP000466931"/>
    </source>
</evidence>
<dbReference type="GO" id="GO:0005886">
    <property type="term" value="C:plasma membrane"/>
    <property type="evidence" value="ECO:0007669"/>
    <property type="project" value="TreeGrafter"/>
</dbReference>